<comment type="similarity">
    <text evidence="2">Belongs to the glycosyltransferase 41 family. O-GlcNAc transferase subfamily.</text>
</comment>
<feature type="domain" description="O-GlcNAc transferase C-terminal" evidence="9">
    <location>
        <begin position="227"/>
        <end position="389"/>
    </location>
</feature>
<gene>
    <name evidence="10" type="ORF">AQPW35_50260</name>
</gene>
<organism evidence="10 11">
    <name type="scientific">Pseudaquabacterium pictum</name>
    <dbReference type="NCBI Taxonomy" id="2315236"/>
    <lineage>
        <taxon>Bacteria</taxon>
        <taxon>Pseudomonadati</taxon>
        <taxon>Pseudomonadota</taxon>
        <taxon>Betaproteobacteria</taxon>
        <taxon>Burkholderiales</taxon>
        <taxon>Sphaerotilaceae</taxon>
        <taxon>Pseudaquabacterium</taxon>
    </lineage>
</organism>
<protein>
    <recommendedName>
        <fullName evidence="3">protein O-GlcNAc transferase</fullName>
        <ecNumber evidence="3">2.4.1.255</ecNumber>
    </recommendedName>
</protein>
<evidence type="ECO:0000256" key="6">
    <source>
        <dbReference type="ARBA" id="ARBA00022737"/>
    </source>
</evidence>
<evidence type="ECO:0000256" key="1">
    <source>
        <dbReference type="ARBA" id="ARBA00004922"/>
    </source>
</evidence>
<dbReference type="InterPro" id="IPR029489">
    <property type="entry name" value="OGT/SEC/SPY_C"/>
</dbReference>
<name>A0A480B231_9BURK</name>
<sequence>MPDAVLNVSKPTLTLAELVNEAQRLQSQGRADAAVALYQQWLVDGPPAMRHVAWFNLGTLLSPLQRAAEAEAAYRAATALQPDFPHARLNLGHLLERSGQHDAAMAEWQAVVDAKPAADLQVHAWNNIGRLLEQLRRYPEAEAALRESLQLDPNQPSVVQHYVHLRQKQCAWPVYQPVGEVGPNRLLQGTSLLAMMGLSDDPALQLLSATRFALERVPKPAPVPLYKSMPPRTGKIRIGYLSGDLHMHAVGLLSPELFELHDRSKFEVWAFCWTPESDQPQRQRILKAMDHHVRLGGVDDNTAARLIAEAGIDVLVDLQALTNGARPAILGHRAAPVQVSYLGLPGTSGLPGVDWLLADDYVLPPEAEPYYTERPLRLPNCYQVSDRQRAVAPRPARSTYGLPEDQVVYCSFNNNHKFTAEVFGAWMRILQQVPGSVLWLLADNDTARENMLREAERQGVARERLIFAPRVAPPEYLARFQCADLVLDTFPFNAGTTASDALWMGTPIVTLSGRSYISRMAGSLLTAVGLPELATTSLADYETLAVLLGRQPARIASYKRYLAEHGRSSPLFDLPQIVRDIEAHFERLALQHRAQA</sequence>
<dbReference type="PANTHER" id="PTHR44998:SF1">
    <property type="entry name" value="UDP-N-ACETYLGLUCOSAMINE--PEPTIDE N-ACETYLGLUCOSAMINYLTRANSFERASE 110 KDA SUBUNIT"/>
    <property type="match status" value="1"/>
</dbReference>
<dbReference type="OrthoDB" id="101857at2"/>
<dbReference type="Pfam" id="PF13432">
    <property type="entry name" value="TPR_16"/>
    <property type="match status" value="1"/>
</dbReference>
<dbReference type="InterPro" id="IPR011990">
    <property type="entry name" value="TPR-like_helical_dom_sf"/>
</dbReference>
<keyword evidence="6" id="KW-0677">Repeat</keyword>
<dbReference type="PANTHER" id="PTHR44998">
    <property type="match status" value="1"/>
</dbReference>
<dbReference type="SUPFAM" id="SSF48452">
    <property type="entry name" value="TPR-like"/>
    <property type="match status" value="1"/>
</dbReference>
<dbReference type="InterPro" id="IPR019734">
    <property type="entry name" value="TPR_rpt"/>
</dbReference>
<keyword evidence="11" id="KW-1185">Reference proteome</keyword>
<accession>A0A480B231</accession>
<dbReference type="Pfam" id="PF07719">
    <property type="entry name" value="TPR_2"/>
    <property type="match status" value="1"/>
</dbReference>
<dbReference type="Gene3D" id="3.40.50.11380">
    <property type="match status" value="1"/>
</dbReference>
<feature type="domain" description="O-GlcNAc transferase C-terminal" evidence="9">
    <location>
        <begin position="396"/>
        <end position="579"/>
    </location>
</feature>
<keyword evidence="4" id="KW-0328">Glycosyltransferase</keyword>
<evidence type="ECO:0000256" key="7">
    <source>
        <dbReference type="ARBA" id="ARBA00022803"/>
    </source>
</evidence>
<evidence type="ECO:0000256" key="5">
    <source>
        <dbReference type="ARBA" id="ARBA00022679"/>
    </source>
</evidence>
<dbReference type="PROSITE" id="PS50005">
    <property type="entry name" value="TPR"/>
    <property type="match status" value="1"/>
</dbReference>
<proteinExistence type="inferred from homology"/>
<keyword evidence="5 10" id="KW-0808">Transferase</keyword>
<comment type="caution">
    <text evidence="10">The sequence shown here is derived from an EMBL/GenBank/DDBJ whole genome shotgun (WGS) entry which is preliminary data.</text>
</comment>
<dbReference type="EMBL" id="BJCL01000022">
    <property type="protein sequence ID" value="GCL65945.1"/>
    <property type="molecule type" value="Genomic_DNA"/>
</dbReference>
<evidence type="ECO:0000313" key="11">
    <source>
        <dbReference type="Proteomes" id="UP000301751"/>
    </source>
</evidence>
<dbReference type="AlphaFoldDB" id="A0A480B231"/>
<dbReference type="Gene3D" id="3.40.50.2000">
    <property type="entry name" value="Glycogen Phosphorylase B"/>
    <property type="match status" value="1"/>
</dbReference>
<keyword evidence="7 8" id="KW-0802">TPR repeat</keyword>
<dbReference type="RefSeq" id="WP_137735647.1">
    <property type="nucleotide sequence ID" value="NZ_BJCL01000022.1"/>
</dbReference>
<dbReference type="Pfam" id="PF13844">
    <property type="entry name" value="Glyco_transf_41"/>
    <property type="match status" value="2"/>
</dbReference>
<reference evidence="11" key="1">
    <citation type="submission" date="2019-03" db="EMBL/GenBank/DDBJ databases">
        <title>Aquabacterium pictum sp.nov., the first bacteriochlorophyll a-containing freshwater bacterium in the genus Aquabacterium of the class Betaproteobacteria.</title>
        <authorList>
            <person name="Hirose S."/>
            <person name="Tank M."/>
            <person name="Hara E."/>
            <person name="Tamaki H."/>
            <person name="Takaichi S."/>
            <person name="Haruta S."/>
            <person name="Hanada S."/>
        </authorList>
    </citation>
    <scope>NUCLEOTIDE SEQUENCE [LARGE SCALE GENOMIC DNA]</scope>
    <source>
        <strain evidence="11">W35</strain>
    </source>
</reference>
<evidence type="ECO:0000313" key="10">
    <source>
        <dbReference type="EMBL" id="GCL65945.1"/>
    </source>
</evidence>
<evidence type="ECO:0000256" key="8">
    <source>
        <dbReference type="PROSITE-ProRule" id="PRU00339"/>
    </source>
</evidence>
<dbReference type="InterPro" id="IPR013105">
    <property type="entry name" value="TPR_2"/>
</dbReference>
<comment type="pathway">
    <text evidence="1">Protein modification; protein glycosylation.</text>
</comment>
<evidence type="ECO:0000256" key="4">
    <source>
        <dbReference type="ARBA" id="ARBA00022676"/>
    </source>
</evidence>
<evidence type="ECO:0000256" key="2">
    <source>
        <dbReference type="ARBA" id="ARBA00005386"/>
    </source>
</evidence>
<dbReference type="EC" id="2.4.1.255" evidence="3"/>
<dbReference type="SUPFAM" id="SSF53756">
    <property type="entry name" value="UDP-Glycosyltransferase/glycogen phosphorylase"/>
    <property type="match status" value="1"/>
</dbReference>
<dbReference type="SMART" id="SM00028">
    <property type="entry name" value="TPR"/>
    <property type="match status" value="3"/>
</dbReference>
<feature type="repeat" description="TPR" evidence="8">
    <location>
        <begin position="122"/>
        <end position="155"/>
    </location>
</feature>
<evidence type="ECO:0000259" key="9">
    <source>
        <dbReference type="Pfam" id="PF13844"/>
    </source>
</evidence>
<evidence type="ECO:0000256" key="3">
    <source>
        <dbReference type="ARBA" id="ARBA00011970"/>
    </source>
</evidence>
<dbReference type="Proteomes" id="UP000301751">
    <property type="component" value="Unassembled WGS sequence"/>
</dbReference>
<dbReference type="GO" id="GO:0097363">
    <property type="term" value="F:protein O-acetylglucosaminyltransferase activity"/>
    <property type="evidence" value="ECO:0007669"/>
    <property type="project" value="UniProtKB-EC"/>
</dbReference>
<dbReference type="Gene3D" id="1.25.40.10">
    <property type="entry name" value="Tetratricopeptide repeat domain"/>
    <property type="match status" value="2"/>
</dbReference>